<keyword evidence="4" id="KW-0934">Plastid</keyword>
<evidence type="ECO:0000313" key="12">
    <source>
        <dbReference type="EMBL" id="CAI0415896.1"/>
    </source>
</evidence>
<comment type="caution">
    <text evidence="12">The sequence shown here is derived from an EMBL/GenBank/DDBJ whole genome shotgun (WGS) entry which is preliminary data.</text>
</comment>
<keyword evidence="9" id="KW-1133">Transmembrane helix</keyword>
<accession>A0AAV0K122</accession>
<dbReference type="GO" id="GO:0008237">
    <property type="term" value="F:metallopeptidase activity"/>
    <property type="evidence" value="ECO:0007669"/>
    <property type="project" value="UniProtKB-KW"/>
</dbReference>
<dbReference type="AlphaFoldDB" id="A0AAV0K122"/>
<evidence type="ECO:0000256" key="4">
    <source>
        <dbReference type="ARBA" id="ARBA00022640"/>
    </source>
</evidence>
<keyword evidence="7" id="KW-0378">Hydrolase</keyword>
<keyword evidence="13" id="KW-1185">Reference proteome</keyword>
<name>A0AAV0K122_9ROSI</name>
<evidence type="ECO:0000256" key="10">
    <source>
        <dbReference type="ARBA" id="ARBA00023049"/>
    </source>
</evidence>
<dbReference type="InterPro" id="IPR044838">
    <property type="entry name" value="EGY1-like"/>
</dbReference>
<evidence type="ECO:0000256" key="1">
    <source>
        <dbReference type="ARBA" id="ARBA00004508"/>
    </source>
</evidence>
<evidence type="ECO:0000256" key="11">
    <source>
        <dbReference type="ARBA" id="ARBA00023136"/>
    </source>
</evidence>
<dbReference type="PANTHER" id="PTHR31412">
    <property type="entry name" value="ZINC METALLOPROTEASE EGY1"/>
    <property type="match status" value="1"/>
</dbReference>
<evidence type="ECO:0000256" key="6">
    <source>
        <dbReference type="ARBA" id="ARBA00022692"/>
    </source>
</evidence>
<gene>
    <name evidence="12" type="ORF">LITE_LOCUS16783</name>
</gene>
<keyword evidence="5" id="KW-0645">Protease</keyword>
<evidence type="ECO:0000256" key="9">
    <source>
        <dbReference type="ARBA" id="ARBA00022989"/>
    </source>
</evidence>
<keyword evidence="3" id="KW-0150">Chloroplast</keyword>
<reference evidence="12" key="1">
    <citation type="submission" date="2022-08" db="EMBL/GenBank/DDBJ databases">
        <authorList>
            <person name="Gutierrez-Valencia J."/>
        </authorList>
    </citation>
    <scope>NUCLEOTIDE SEQUENCE</scope>
</reference>
<evidence type="ECO:0000256" key="3">
    <source>
        <dbReference type="ARBA" id="ARBA00022528"/>
    </source>
</evidence>
<dbReference type="EMBL" id="CAMGYJ010000005">
    <property type="protein sequence ID" value="CAI0415896.1"/>
    <property type="molecule type" value="Genomic_DNA"/>
</dbReference>
<keyword evidence="6" id="KW-0812">Transmembrane</keyword>
<keyword evidence="8" id="KW-0809">Transit peptide</keyword>
<dbReference type="GO" id="GO:0006508">
    <property type="term" value="P:proteolysis"/>
    <property type="evidence" value="ECO:0007669"/>
    <property type="project" value="UniProtKB-KW"/>
</dbReference>
<comment type="subcellular location">
    <subcellularLocation>
        <location evidence="1">Plastid</location>
        <location evidence="1">Chloroplast membrane</location>
        <topology evidence="1">Multi-pass membrane protein</topology>
    </subcellularLocation>
</comment>
<dbReference type="GO" id="GO:0031969">
    <property type="term" value="C:chloroplast membrane"/>
    <property type="evidence" value="ECO:0007669"/>
    <property type="project" value="UniProtKB-SubCell"/>
</dbReference>
<proteinExistence type="inferred from homology"/>
<sequence>MLYSPAICSSCLCDLRSLLPLGRMVSVGRFQGKMIHLQEAREALSGVNSPAEQDPPPDSQLTVLNQMDSVNGETKAEGGTVVVEDVEIASAGSPLPDLKLDESFRIPKETVDILKDQVFGFDTFFVTSQEPYEVP</sequence>
<evidence type="ECO:0000256" key="8">
    <source>
        <dbReference type="ARBA" id="ARBA00022946"/>
    </source>
</evidence>
<organism evidence="12 13">
    <name type="scientific">Linum tenue</name>
    <dbReference type="NCBI Taxonomy" id="586396"/>
    <lineage>
        <taxon>Eukaryota</taxon>
        <taxon>Viridiplantae</taxon>
        <taxon>Streptophyta</taxon>
        <taxon>Embryophyta</taxon>
        <taxon>Tracheophyta</taxon>
        <taxon>Spermatophyta</taxon>
        <taxon>Magnoliopsida</taxon>
        <taxon>eudicotyledons</taxon>
        <taxon>Gunneridae</taxon>
        <taxon>Pentapetalae</taxon>
        <taxon>rosids</taxon>
        <taxon>fabids</taxon>
        <taxon>Malpighiales</taxon>
        <taxon>Linaceae</taxon>
        <taxon>Linum</taxon>
    </lineage>
</organism>
<keyword evidence="10" id="KW-0482">Metalloprotease</keyword>
<dbReference type="PANTHER" id="PTHR31412:SF5">
    <property type="entry name" value="ZINC METALLOPROTEASE EGY2, CHLOROPLASTIC-RELATED"/>
    <property type="match status" value="1"/>
</dbReference>
<evidence type="ECO:0000256" key="5">
    <source>
        <dbReference type="ARBA" id="ARBA00022670"/>
    </source>
</evidence>
<keyword evidence="11" id="KW-0472">Membrane</keyword>
<comment type="similarity">
    <text evidence="2">Belongs to the peptidase M50B family.</text>
</comment>
<dbReference type="Proteomes" id="UP001154282">
    <property type="component" value="Unassembled WGS sequence"/>
</dbReference>
<protein>
    <submittedName>
        <fullName evidence="12">Uncharacterized protein</fullName>
    </submittedName>
</protein>
<evidence type="ECO:0000256" key="7">
    <source>
        <dbReference type="ARBA" id="ARBA00022801"/>
    </source>
</evidence>
<evidence type="ECO:0000256" key="2">
    <source>
        <dbReference type="ARBA" id="ARBA00007931"/>
    </source>
</evidence>
<evidence type="ECO:0000313" key="13">
    <source>
        <dbReference type="Proteomes" id="UP001154282"/>
    </source>
</evidence>